<keyword evidence="3" id="KW-0072">Autophagy</keyword>
<evidence type="ECO:0000256" key="2">
    <source>
        <dbReference type="ARBA" id="ARBA00018874"/>
    </source>
</evidence>
<sequence length="452" mass="51100">GAEQASTSRVAIALRPSRLRDAAYGFSRPHRFPYPPAAGAARRPVVVPGPAPGSPIHTLPPYKIPSLLRPLGPSLAHRKKTPELVGDGEAVLPDPRADCTSFCVLWPAALGPDSRGFLRLKVAGFRLGAPWSDAMNCEVCHLKELEVEVFQVREVLRCEFSSSSLRFMGFKSREQLNCCSLRMRILHTILFHRALGLVRPKDVDAEVLDITYVQCGNAEIEKKIEEKVDNFYGWMEKHPNKKGQVCFQHFFVSEASIMTLTNVSTERKPIFPHVVVANQIKHKLLLVQILLSFYELKNKHGSWFGNKLVRHDWEQWYINLHILQPKVHGKSHSSKAALHPREANQEESRSRHAALEASLHEVMFQIIKFANDKKDHIPPVSNLEGVSFPYEITIPRFVTSHTYAMNSCFTCSWDLFITDFTSENSALSHNDSSFGVEMFKRMLQTGHPSMLS</sequence>
<evidence type="ECO:0000256" key="3">
    <source>
        <dbReference type="ARBA" id="ARBA00023006"/>
    </source>
</evidence>
<gene>
    <name evidence="4" type="ORF">Taro_018154</name>
</gene>
<evidence type="ECO:0000256" key="1">
    <source>
        <dbReference type="ARBA" id="ARBA00007130"/>
    </source>
</evidence>
<dbReference type="PANTHER" id="PTHR13292">
    <property type="entry name" value="AUTOPHAGY-RELATED PROTEIN 101"/>
    <property type="match status" value="1"/>
</dbReference>
<dbReference type="PANTHER" id="PTHR13292:SF0">
    <property type="entry name" value="AUTOPHAGY-RELATED PROTEIN 101"/>
    <property type="match status" value="1"/>
</dbReference>
<dbReference type="InterPro" id="IPR012445">
    <property type="entry name" value="ATG101"/>
</dbReference>
<dbReference type="Pfam" id="PF07855">
    <property type="entry name" value="ATG101"/>
    <property type="match status" value="1"/>
</dbReference>
<evidence type="ECO:0000313" key="4">
    <source>
        <dbReference type="EMBL" id="MQL85640.1"/>
    </source>
</evidence>
<evidence type="ECO:0000313" key="5">
    <source>
        <dbReference type="Proteomes" id="UP000652761"/>
    </source>
</evidence>
<protein>
    <recommendedName>
        <fullName evidence="2">Autophagy-related protein 101</fullName>
    </recommendedName>
</protein>
<dbReference type="GO" id="GO:0019901">
    <property type="term" value="F:protein kinase binding"/>
    <property type="evidence" value="ECO:0007669"/>
    <property type="project" value="TreeGrafter"/>
</dbReference>
<proteinExistence type="inferred from homology"/>
<dbReference type="GO" id="GO:1990316">
    <property type="term" value="C:Atg1/ULK1 kinase complex"/>
    <property type="evidence" value="ECO:0007669"/>
    <property type="project" value="TreeGrafter"/>
</dbReference>
<keyword evidence="5" id="KW-1185">Reference proteome</keyword>
<feature type="non-terminal residue" evidence="4">
    <location>
        <position position="1"/>
    </location>
</feature>
<dbReference type="GO" id="GO:0000407">
    <property type="term" value="C:phagophore assembly site"/>
    <property type="evidence" value="ECO:0007669"/>
    <property type="project" value="TreeGrafter"/>
</dbReference>
<comment type="similarity">
    <text evidence="1">Belongs to the ATG101 family.</text>
</comment>
<dbReference type="AlphaFoldDB" id="A0A843UVD9"/>
<reference evidence="4" key="1">
    <citation type="submission" date="2017-07" db="EMBL/GenBank/DDBJ databases">
        <title>Taro Niue Genome Assembly and Annotation.</title>
        <authorList>
            <person name="Atibalentja N."/>
            <person name="Keating K."/>
            <person name="Fields C.J."/>
        </authorList>
    </citation>
    <scope>NUCLEOTIDE SEQUENCE</scope>
    <source>
        <strain evidence="4">Niue_2</strain>
        <tissue evidence="4">Leaf</tissue>
    </source>
</reference>
<comment type="caution">
    <text evidence="4">The sequence shown here is derived from an EMBL/GenBank/DDBJ whole genome shotgun (WGS) entry which is preliminary data.</text>
</comment>
<organism evidence="4 5">
    <name type="scientific">Colocasia esculenta</name>
    <name type="common">Wild taro</name>
    <name type="synonym">Arum esculentum</name>
    <dbReference type="NCBI Taxonomy" id="4460"/>
    <lineage>
        <taxon>Eukaryota</taxon>
        <taxon>Viridiplantae</taxon>
        <taxon>Streptophyta</taxon>
        <taxon>Embryophyta</taxon>
        <taxon>Tracheophyta</taxon>
        <taxon>Spermatophyta</taxon>
        <taxon>Magnoliopsida</taxon>
        <taxon>Liliopsida</taxon>
        <taxon>Araceae</taxon>
        <taxon>Aroideae</taxon>
        <taxon>Colocasieae</taxon>
        <taxon>Colocasia</taxon>
    </lineage>
</organism>
<dbReference type="GO" id="GO:0000045">
    <property type="term" value="P:autophagosome assembly"/>
    <property type="evidence" value="ECO:0007669"/>
    <property type="project" value="TreeGrafter"/>
</dbReference>
<name>A0A843UVD9_COLES</name>
<dbReference type="Proteomes" id="UP000652761">
    <property type="component" value="Unassembled WGS sequence"/>
</dbReference>
<accession>A0A843UVD9</accession>
<dbReference type="OrthoDB" id="10259639at2759"/>
<dbReference type="EMBL" id="NMUH01000840">
    <property type="protein sequence ID" value="MQL85640.1"/>
    <property type="molecule type" value="Genomic_DNA"/>
</dbReference>